<evidence type="ECO:0000313" key="3">
    <source>
        <dbReference type="EMBL" id="KAF3190579.1"/>
    </source>
</evidence>
<dbReference type="Proteomes" id="UP000479691">
    <property type="component" value="Unassembled WGS sequence"/>
</dbReference>
<evidence type="ECO:0000313" key="4">
    <source>
        <dbReference type="EMBL" id="KAF3221749.1"/>
    </source>
</evidence>
<name>A0A7C8QYN0_ORBOL</name>
<dbReference type="Proteomes" id="UP000472727">
    <property type="component" value="Unassembled WGS sequence"/>
</dbReference>
<comment type="caution">
    <text evidence="5">The sequence shown here is derived from an EMBL/GenBank/DDBJ whole genome shotgun (WGS) entry which is preliminary data.</text>
</comment>
<evidence type="ECO:0000256" key="2">
    <source>
        <dbReference type="SAM" id="SignalP"/>
    </source>
</evidence>
<organism evidence="5 6">
    <name type="scientific">Orbilia oligospora</name>
    <name type="common">Nematode-trapping fungus</name>
    <name type="synonym">Arthrobotrys oligospora</name>
    <dbReference type="NCBI Taxonomy" id="2813651"/>
    <lineage>
        <taxon>Eukaryota</taxon>
        <taxon>Fungi</taxon>
        <taxon>Dikarya</taxon>
        <taxon>Ascomycota</taxon>
        <taxon>Pezizomycotina</taxon>
        <taxon>Orbiliomycetes</taxon>
        <taxon>Orbiliales</taxon>
        <taxon>Orbiliaceae</taxon>
        <taxon>Orbilia</taxon>
    </lineage>
</organism>
<evidence type="ECO:0000313" key="7">
    <source>
        <dbReference type="Proteomes" id="UP000479691"/>
    </source>
</evidence>
<dbReference type="EMBL" id="WIWT01000004">
    <property type="protein sequence ID" value="KAF3221749.1"/>
    <property type="molecule type" value="Genomic_DNA"/>
</dbReference>
<feature type="chain" id="PRO_5036201007" evidence="2">
    <location>
        <begin position="19"/>
        <end position="203"/>
    </location>
</feature>
<sequence length="203" mass="21665">MKSASFIVLGAILATTSAIPVEGVEGGMVVQGGNANTRFGMFFKPIKNILETAAGEEKSAAKSANTEDGSNDEDTPEVSGSGIIVAEVLPEPSIREEIMIVETIPTASELVMSGLMNMLSPQRISPPSPVRQESVMEEILEEIRHSEFGGEDNLNLRIEMDFAAERAPGPPSGLPDLLSMLEPMIEPTLPRMNAGEAVMIEII</sequence>
<keyword evidence="2" id="KW-0732">Signal</keyword>
<proteinExistence type="predicted"/>
<dbReference type="AlphaFoldDB" id="A0A7C8QYN0"/>
<protein>
    <submittedName>
        <fullName evidence="5">Uncharacterized protein</fullName>
    </submittedName>
</protein>
<dbReference type="Proteomes" id="UP000614610">
    <property type="component" value="Unassembled WGS sequence"/>
</dbReference>
<feature type="region of interest" description="Disordered" evidence="1">
    <location>
        <begin position="57"/>
        <end position="82"/>
    </location>
</feature>
<feature type="signal peptide" evidence="2">
    <location>
        <begin position="1"/>
        <end position="18"/>
    </location>
</feature>
<evidence type="ECO:0000313" key="6">
    <source>
        <dbReference type="Proteomes" id="UP000472727"/>
    </source>
</evidence>
<dbReference type="EMBL" id="WIWS01000001">
    <property type="protein sequence ID" value="KAF3229659.1"/>
    <property type="molecule type" value="Genomic_DNA"/>
</dbReference>
<accession>A0A7C8QYN0</accession>
<evidence type="ECO:0000313" key="5">
    <source>
        <dbReference type="EMBL" id="KAF3229659.1"/>
    </source>
</evidence>
<dbReference type="OrthoDB" id="5373010at2759"/>
<evidence type="ECO:0000256" key="1">
    <source>
        <dbReference type="SAM" id="MobiDB-lite"/>
    </source>
</evidence>
<gene>
    <name evidence="5" type="ORF">TWF106_000046</name>
    <name evidence="4" type="ORF">TWF679_006962</name>
    <name evidence="3" type="ORF">TWF788_008099</name>
</gene>
<reference evidence="6 7" key="1">
    <citation type="submission" date="2019-06" db="EMBL/GenBank/DDBJ databases">
        <authorList>
            <person name="Palmer J.M."/>
        </authorList>
    </citation>
    <scope>NUCLEOTIDE SEQUENCE [LARGE SCALE GENOMIC DNA]</scope>
    <source>
        <strain evidence="5 6">TWF106</strain>
        <strain evidence="4">TWF679</strain>
        <strain evidence="3 7">TWF788</strain>
    </source>
</reference>
<dbReference type="EMBL" id="JAABOE010000005">
    <property type="protein sequence ID" value="KAF3190579.1"/>
    <property type="molecule type" value="Genomic_DNA"/>
</dbReference>